<keyword evidence="1" id="KW-0472">Membrane</keyword>
<feature type="transmembrane region" description="Helical" evidence="1">
    <location>
        <begin position="247"/>
        <end position="267"/>
    </location>
</feature>
<reference evidence="2" key="1">
    <citation type="submission" date="2016-05" db="EMBL/GenBank/DDBJ databases">
        <authorList>
            <person name="Lavstsen T."/>
            <person name="Jespersen J.S."/>
        </authorList>
    </citation>
    <scope>NUCLEOTIDE SEQUENCE</scope>
    <source>
        <tissue evidence="2">Brain</tissue>
    </source>
</reference>
<accession>A0A1A8DTT0</accession>
<proteinExistence type="predicted"/>
<gene>
    <name evidence="2" type="primary">Nfu_g_1_009238</name>
</gene>
<name>A0A1A8DTT0_NOTKA</name>
<feature type="non-terminal residue" evidence="2">
    <location>
        <position position="272"/>
    </location>
</feature>
<evidence type="ECO:0000256" key="1">
    <source>
        <dbReference type="SAM" id="Phobius"/>
    </source>
</evidence>
<protein>
    <submittedName>
        <fullName evidence="2">Uncharacterized protein</fullName>
    </submittedName>
</protein>
<sequence>TTLLQPAVASTNNKLTNTKIKCKVKRSTLLVKNITYKSSCNKARSSSVCNFVASFSSLQASLGRTDVHCGFSSLLHLQRHYSLTFTSWLRQGAVAHLQLVQNSAARFVTGARRREHITPVLASLHWLPVQYRAKFKVLVLAYKALQGTAPAYLGNLLHRHAPSRALRSAGRELLIVPRTKCRSRGDLAFSVLAPALWNQLPLVVRQSPSLGVFKTRLMTLFFLSRHFRISKFYPVSMPRPLNLFQDFIFCFYSPLLIDFMLVLRLLYFTLMV</sequence>
<feature type="non-terminal residue" evidence="2">
    <location>
        <position position="1"/>
    </location>
</feature>
<evidence type="ECO:0000313" key="2">
    <source>
        <dbReference type="EMBL" id="SBQ36656.1"/>
    </source>
</evidence>
<organism evidence="2">
    <name type="scientific">Nothobranchius kadleci</name>
    <name type="common">African annual killifish</name>
    <dbReference type="NCBI Taxonomy" id="1051664"/>
    <lineage>
        <taxon>Eukaryota</taxon>
        <taxon>Metazoa</taxon>
        <taxon>Chordata</taxon>
        <taxon>Craniata</taxon>
        <taxon>Vertebrata</taxon>
        <taxon>Euteleostomi</taxon>
        <taxon>Actinopterygii</taxon>
        <taxon>Neopterygii</taxon>
        <taxon>Teleostei</taxon>
        <taxon>Neoteleostei</taxon>
        <taxon>Acanthomorphata</taxon>
        <taxon>Ovalentaria</taxon>
        <taxon>Atherinomorphae</taxon>
        <taxon>Cyprinodontiformes</taxon>
        <taxon>Nothobranchiidae</taxon>
        <taxon>Nothobranchius</taxon>
    </lineage>
</organism>
<reference evidence="2" key="2">
    <citation type="submission" date="2016-06" db="EMBL/GenBank/DDBJ databases">
        <title>The genome of a short-lived fish provides insights into sex chromosome evolution and the genetic control of aging.</title>
        <authorList>
            <person name="Reichwald K."/>
            <person name="Felder M."/>
            <person name="Petzold A."/>
            <person name="Koch P."/>
            <person name="Groth M."/>
            <person name="Platzer M."/>
        </authorList>
    </citation>
    <scope>NUCLEOTIDE SEQUENCE</scope>
    <source>
        <tissue evidence="2">Brain</tissue>
    </source>
</reference>
<dbReference type="EMBL" id="HAEA01008176">
    <property type="protein sequence ID" value="SBQ36656.1"/>
    <property type="molecule type" value="Transcribed_RNA"/>
</dbReference>
<dbReference type="AlphaFoldDB" id="A0A1A8DTT0"/>
<keyword evidence="1" id="KW-0812">Transmembrane</keyword>
<keyword evidence="1" id="KW-1133">Transmembrane helix</keyword>